<gene>
    <name evidence="2" type="ORF">F0A17_10770</name>
</gene>
<organism evidence="2 3">
    <name type="scientific">Billgrantia pellis</name>
    <dbReference type="NCBI Taxonomy" id="2606936"/>
    <lineage>
        <taxon>Bacteria</taxon>
        <taxon>Pseudomonadati</taxon>
        <taxon>Pseudomonadota</taxon>
        <taxon>Gammaproteobacteria</taxon>
        <taxon>Oceanospirillales</taxon>
        <taxon>Halomonadaceae</taxon>
        <taxon>Billgrantia</taxon>
    </lineage>
</organism>
<evidence type="ECO:0000256" key="1">
    <source>
        <dbReference type="SAM" id="MobiDB-lite"/>
    </source>
</evidence>
<feature type="region of interest" description="Disordered" evidence="1">
    <location>
        <begin position="93"/>
        <end position="113"/>
    </location>
</feature>
<dbReference type="AlphaFoldDB" id="A0A7V7FYW3"/>
<keyword evidence="3" id="KW-1185">Reference proteome</keyword>
<evidence type="ECO:0000313" key="3">
    <source>
        <dbReference type="Proteomes" id="UP000486760"/>
    </source>
</evidence>
<protein>
    <submittedName>
        <fullName evidence="2">Uncharacterized protein</fullName>
    </submittedName>
</protein>
<comment type="caution">
    <text evidence="2">The sequence shown here is derived from an EMBL/GenBank/DDBJ whole genome shotgun (WGS) entry which is preliminary data.</text>
</comment>
<dbReference type="RefSeq" id="WP_149328353.1">
    <property type="nucleotide sequence ID" value="NZ_VTPY01000004.1"/>
</dbReference>
<dbReference type="Proteomes" id="UP000486760">
    <property type="component" value="Unassembled WGS sequence"/>
</dbReference>
<name>A0A7V7FYW3_9GAMM</name>
<accession>A0A7V7FYW3</accession>
<dbReference type="EMBL" id="VTPY01000004">
    <property type="protein sequence ID" value="KAA0011792.1"/>
    <property type="molecule type" value="Genomic_DNA"/>
</dbReference>
<sequence length="113" mass="12555">MPLILEGFVALRVSGGGKESIRIDADDFTYREGGMRVLGDQCTKHEFLYTYDEDPRFGLTLTATALNGDVEESSLLIDARDDIEVEEEQNTIVATFDHDPDQDDEPLTPVSSN</sequence>
<reference evidence="2 3" key="1">
    <citation type="submission" date="2019-08" db="EMBL/GenBank/DDBJ databases">
        <title>Bioinformatics analysis of the strain L3 and L5.</title>
        <authorList>
            <person name="Li X."/>
        </authorList>
    </citation>
    <scope>NUCLEOTIDE SEQUENCE [LARGE SCALE GENOMIC DNA]</scope>
    <source>
        <strain evidence="2 3">L5</strain>
    </source>
</reference>
<proteinExistence type="predicted"/>
<evidence type="ECO:0000313" key="2">
    <source>
        <dbReference type="EMBL" id="KAA0011792.1"/>
    </source>
</evidence>